<dbReference type="EMBL" id="BMKU01000022">
    <property type="protein sequence ID" value="GGH10864.1"/>
    <property type="molecule type" value="Genomic_DNA"/>
</dbReference>
<dbReference type="Proteomes" id="UP000596938">
    <property type="component" value="Unassembled WGS sequence"/>
</dbReference>
<evidence type="ECO:0000313" key="2">
    <source>
        <dbReference type="Proteomes" id="UP000596938"/>
    </source>
</evidence>
<gene>
    <name evidence="1" type="ORF">GCM10011577_39830</name>
</gene>
<accession>A0ABQ1Y3A7</accession>
<protein>
    <submittedName>
        <fullName evidence="1">Uncharacterized protein</fullName>
    </submittedName>
</protein>
<reference evidence="2" key="1">
    <citation type="journal article" date="2019" name="Int. J. Syst. Evol. Microbiol.">
        <title>The Global Catalogue of Microorganisms (GCM) 10K type strain sequencing project: providing services to taxonomists for standard genome sequencing and annotation.</title>
        <authorList>
            <consortium name="The Broad Institute Genomics Platform"/>
            <consortium name="The Broad Institute Genome Sequencing Center for Infectious Disease"/>
            <person name="Wu L."/>
            <person name="Ma J."/>
        </authorList>
    </citation>
    <scope>NUCLEOTIDE SEQUENCE [LARGE SCALE GENOMIC DNA]</scope>
    <source>
        <strain evidence="2">CGMCC 1.1927</strain>
    </source>
</reference>
<comment type="caution">
    <text evidence="1">The sequence shown here is derived from an EMBL/GenBank/DDBJ whole genome shotgun (WGS) entry which is preliminary data.</text>
</comment>
<proteinExistence type="predicted"/>
<keyword evidence="2" id="KW-1185">Reference proteome</keyword>
<name>A0ABQ1Y3A7_9MICC</name>
<sequence length="61" mass="6694">MYVGPEDAGKMFFADAIGDISVTGADSQRVSYINFKSQNDVTLMAAMALTRFPQELTRGCR</sequence>
<organism evidence="1 2">
    <name type="scientific">Pseudarthrobacter polychromogenes</name>
    <dbReference type="NCBI Taxonomy" id="1676"/>
    <lineage>
        <taxon>Bacteria</taxon>
        <taxon>Bacillati</taxon>
        <taxon>Actinomycetota</taxon>
        <taxon>Actinomycetes</taxon>
        <taxon>Micrococcales</taxon>
        <taxon>Micrococcaceae</taxon>
        <taxon>Pseudarthrobacter</taxon>
    </lineage>
</organism>
<evidence type="ECO:0000313" key="1">
    <source>
        <dbReference type="EMBL" id="GGH10864.1"/>
    </source>
</evidence>